<protein>
    <submittedName>
        <fullName evidence="2">Uncharacterized protein</fullName>
    </submittedName>
</protein>
<evidence type="ECO:0000313" key="3">
    <source>
        <dbReference type="Proteomes" id="UP000324897"/>
    </source>
</evidence>
<feature type="non-terminal residue" evidence="2">
    <location>
        <position position="1"/>
    </location>
</feature>
<dbReference type="AlphaFoldDB" id="A0A5J9V7Z1"/>
<keyword evidence="3" id="KW-1185">Reference proteome</keyword>
<feature type="region of interest" description="Disordered" evidence="1">
    <location>
        <begin position="55"/>
        <end position="77"/>
    </location>
</feature>
<dbReference type="OrthoDB" id="671951at2759"/>
<evidence type="ECO:0000256" key="1">
    <source>
        <dbReference type="SAM" id="MobiDB-lite"/>
    </source>
</evidence>
<organism evidence="2 3">
    <name type="scientific">Eragrostis curvula</name>
    <name type="common">weeping love grass</name>
    <dbReference type="NCBI Taxonomy" id="38414"/>
    <lineage>
        <taxon>Eukaryota</taxon>
        <taxon>Viridiplantae</taxon>
        <taxon>Streptophyta</taxon>
        <taxon>Embryophyta</taxon>
        <taxon>Tracheophyta</taxon>
        <taxon>Spermatophyta</taxon>
        <taxon>Magnoliopsida</taxon>
        <taxon>Liliopsida</taxon>
        <taxon>Poales</taxon>
        <taxon>Poaceae</taxon>
        <taxon>PACMAD clade</taxon>
        <taxon>Chloridoideae</taxon>
        <taxon>Eragrostideae</taxon>
        <taxon>Eragrostidinae</taxon>
        <taxon>Eragrostis</taxon>
    </lineage>
</organism>
<dbReference type="Proteomes" id="UP000324897">
    <property type="component" value="Chromosome 1"/>
</dbReference>
<name>A0A5J9V7Z1_9POAL</name>
<evidence type="ECO:0000313" key="2">
    <source>
        <dbReference type="EMBL" id="TVU31581.1"/>
    </source>
</evidence>
<accession>A0A5J9V7Z1</accession>
<dbReference type="Gramene" id="TVU31581">
    <property type="protein sequence ID" value="TVU31581"/>
    <property type="gene ID" value="EJB05_23271"/>
</dbReference>
<sequence length="245" mass="27694">MVKIVEVDEQPDADRDDECYEIDPAEFAKKMNLSEKEDVILVAAKGKIKVEIVEPEDSGGVTHDSRHEFDTGDSMDNPCQIEEDESAVLQMDIVEDRFALDSKSPPEFGADERRPEVTYKIVVKSEPDDLDDFEGVGHDAYRYHHCNEMNLELGADDDKEGQFFHGDKDAVHVVSDRLLEKPIEPVDNSLRQLSLFHGDNLVENVEPVDGDSVKGAEEDTYDHCPEMIPKQKIFDEEDEDDVVVV</sequence>
<gene>
    <name evidence="2" type="ORF">EJB05_23271</name>
</gene>
<proteinExistence type="predicted"/>
<comment type="caution">
    <text evidence="2">The sequence shown here is derived from an EMBL/GenBank/DDBJ whole genome shotgun (WGS) entry which is preliminary data.</text>
</comment>
<dbReference type="EMBL" id="RWGY01000011">
    <property type="protein sequence ID" value="TVU31581.1"/>
    <property type="molecule type" value="Genomic_DNA"/>
</dbReference>
<reference evidence="2 3" key="1">
    <citation type="journal article" date="2019" name="Sci. Rep.">
        <title>A high-quality genome of Eragrostis curvula grass provides insights into Poaceae evolution and supports new strategies to enhance forage quality.</title>
        <authorList>
            <person name="Carballo J."/>
            <person name="Santos B.A.C.M."/>
            <person name="Zappacosta D."/>
            <person name="Garbus I."/>
            <person name="Selva J.P."/>
            <person name="Gallo C.A."/>
            <person name="Diaz A."/>
            <person name="Albertini E."/>
            <person name="Caccamo M."/>
            <person name="Echenique V."/>
        </authorList>
    </citation>
    <scope>NUCLEOTIDE SEQUENCE [LARGE SCALE GENOMIC DNA]</scope>
    <source>
        <strain evidence="3">cv. Victoria</strain>
        <tissue evidence="2">Leaf</tissue>
    </source>
</reference>